<dbReference type="InterPro" id="IPR013766">
    <property type="entry name" value="Thioredoxin_domain"/>
</dbReference>
<dbReference type="GO" id="GO:0045454">
    <property type="term" value="P:cell redox homeostasis"/>
    <property type="evidence" value="ECO:0007669"/>
    <property type="project" value="TreeGrafter"/>
</dbReference>
<dbReference type="EMBL" id="JACNJH010000099">
    <property type="protein sequence ID" value="MBC8360659.1"/>
    <property type="molecule type" value="Genomic_DNA"/>
</dbReference>
<dbReference type="PANTHER" id="PTHR45663:SF11">
    <property type="entry name" value="GEO12009P1"/>
    <property type="match status" value="1"/>
</dbReference>
<dbReference type="NCBIfam" id="TIGR01068">
    <property type="entry name" value="thioredoxin"/>
    <property type="match status" value="1"/>
</dbReference>
<evidence type="ECO:0000313" key="12">
    <source>
        <dbReference type="Proteomes" id="UP000603434"/>
    </source>
</evidence>
<name>A0A8J6NMB5_9BACT</name>
<feature type="site" description="Contributes to redox potential value" evidence="8">
    <location>
        <position position="34"/>
    </location>
</feature>
<feature type="site" description="Deprotonates C-terminal active site Cys" evidence="8">
    <location>
        <position position="27"/>
    </location>
</feature>
<organism evidence="11 12">
    <name type="scientific">Candidatus Desulfatibia profunda</name>
    <dbReference type="NCBI Taxonomy" id="2841695"/>
    <lineage>
        <taxon>Bacteria</taxon>
        <taxon>Pseudomonadati</taxon>
        <taxon>Thermodesulfobacteriota</taxon>
        <taxon>Desulfobacteria</taxon>
        <taxon>Desulfobacterales</taxon>
        <taxon>Desulfobacterales incertae sedis</taxon>
        <taxon>Candidatus Desulfatibia</taxon>
    </lineage>
</organism>
<dbReference type="Gene3D" id="3.40.30.10">
    <property type="entry name" value="Glutaredoxin"/>
    <property type="match status" value="1"/>
</dbReference>
<feature type="active site" description="Nucleophile" evidence="8">
    <location>
        <position position="33"/>
    </location>
</feature>
<dbReference type="AlphaFoldDB" id="A0A8J6NMB5"/>
<evidence type="ECO:0000256" key="8">
    <source>
        <dbReference type="PIRSR" id="PIRSR000077-1"/>
    </source>
</evidence>
<keyword evidence="4 9" id="KW-1015">Disulfide bond</keyword>
<dbReference type="Proteomes" id="UP000603434">
    <property type="component" value="Unassembled WGS sequence"/>
</dbReference>
<accession>A0A8J6NMB5</accession>
<dbReference type="GO" id="GO:0005829">
    <property type="term" value="C:cytosol"/>
    <property type="evidence" value="ECO:0007669"/>
    <property type="project" value="TreeGrafter"/>
</dbReference>
<feature type="domain" description="Thioredoxin" evidence="10">
    <location>
        <begin position="1"/>
        <end position="107"/>
    </location>
</feature>
<feature type="disulfide bond" description="Redox-active" evidence="9">
    <location>
        <begin position="33"/>
        <end position="36"/>
    </location>
</feature>
<dbReference type="InterPro" id="IPR005746">
    <property type="entry name" value="Thioredoxin"/>
</dbReference>
<dbReference type="PRINTS" id="PR00421">
    <property type="entry name" value="THIOREDOXIN"/>
</dbReference>
<evidence type="ECO:0000256" key="1">
    <source>
        <dbReference type="ARBA" id="ARBA00008987"/>
    </source>
</evidence>
<dbReference type="InterPro" id="IPR017937">
    <property type="entry name" value="Thioredoxin_CS"/>
</dbReference>
<evidence type="ECO:0000256" key="3">
    <source>
        <dbReference type="ARBA" id="ARBA00022982"/>
    </source>
</evidence>
<dbReference type="CDD" id="cd02947">
    <property type="entry name" value="TRX_family"/>
    <property type="match status" value="1"/>
</dbReference>
<dbReference type="InterPro" id="IPR036249">
    <property type="entry name" value="Thioredoxin-like_sf"/>
</dbReference>
<evidence type="ECO:0000259" key="10">
    <source>
        <dbReference type="PROSITE" id="PS51352"/>
    </source>
</evidence>
<comment type="similarity">
    <text evidence="1 7">Belongs to the thioredoxin family.</text>
</comment>
<evidence type="ECO:0000256" key="5">
    <source>
        <dbReference type="ARBA" id="ARBA00023284"/>
    </source>
</evidence>
<evidence type="ECO:0000256" key="6">
    <source>
        <dbReference type="NCBIfam" id="TIGR01068"/>
    </source>
</evidence>
<gene>
    <name evidence="11" type="primary">trxA</name>
    <name evidence="11" type="ORF">H8E23_04605</name>
</gene>
<dbReference type="GO" id="GO:0015035">
    <property type="term" value="F:protein-disulfide reductase activity"/>
    <property type="evidence" value="ECO:0007669"/>
    <property type="project" value="UniProtKB-UniRule"/>
</dbReference>
<evidence type="ECO:0000256" key="7">
    <source>
        <dbReference type="PIRNR" id="PIRNR000077"/>
    </source>
</evidence>
<sequence>MAEGVMEIEDSSFEAEVLQSEKPVLVDFWAPWCGPCRAIAPVVGELAAAFGDKIKFAKCNVDNNPITPGKYGIKSIPTLILYNNGEIVDKVIGIVAKSKLEEMLNKV</sequence>
<dbReference type="PROSITE" id="PS51352">
    <property type="entry name" value="THIOREDOXIN_2"/>
    <property type="match status" value="1"/>
</dbReference>
<dbReference type="FunFam" id="3.40.30.10:FF:000001">
    <property type="entry name" value="Thioredoxin"/>
    <property type="match status" value="1"/>
</dbReference>
<keyword evidence="3" id="KW-0249">Electron transport</keyword>
<evidence type="ECO:0000256" key="2">
    <source>
        <dbReference type="ARBA" id="ARBA00022448"/>
    </source>
</evidence>
<dbReference type="PROSITE" id="PS00194">
    <property type="entry name" value="THIOREDOXIN_1"/>
    <property type="match status" value="1"/>
</dbReference>
<evidence type="ECO:0000256" key="4">
    <source>
        <dbReference type="ARBA" id="ARBA00023157"/>
    </source>
</evidence>
<dbReference type="PANTHER" id="PTHR45663">
    <property type="entry name" value="GEO12009P1"/>
    <property type="match status" value="1"/>
</dbReference>
<dbReference type="PIRSF" id="PIRSF000077">
    <property type="entry name" value="Thioredoxin"/>
    <property type="match status" value="1"/>
</dbReference>
<protein>
    <recommendedName>
        <fullName evidence="6 7">Thioredoxin</fullName>
    </recommendedName>
</protein>
<proteinExistence type="inferred from homology"/>
<feature type="site" description="Contributes to redox potential value" evidence="8">
    <location>
        <position position="35"/>
    </location>
</feature>
<comment type="caution">
    <text evidence="11">The sequence shown here is derived from an EMBL/GenBank/DDBJ whole genome shotgun (WGS) entry which is preliminary data.</text>
</comment>
<feature type="active site" description="Nucleophile" evidence="8">
    <location>
        <position position="36"/>
    </location>
</feature>
<keyword evidence="2" id="KW-0813">Transport</keyword>
<reference evidence="11 12" key="1">
    <citation type="submission" date="2020-08" db="EMBL/GenBank/DDBJ databases">
        <title>Bridging the membrane lipid divide: bacteria of the FCB group superphylum have the potential to synthesize archaeal ether lipids.</title>
        <authorList>
            <person name="Villanueva L."/>
            <person name="Von Meijenfeldt F.A.B."/>
            <person name="Westbye A.B."/>
            <person name="Yadav S."/>
            <person name="Hopmans E.C."/>
            <person name="Dutilh B.E."/>
            <person name="Sinninghe Damste J.S."/>
        </authorList>
    </citation>
    <scope>NUCLEOTIDE SEQUENCE [LARGE SCALE GENOMIC DNA]</scope>
    <source>
        <strain evidence="11">NIOZ-UU30</strain>
    </source>
</reference>
<dbReference type="SUPFAM" id="SSF52833">
    <property type="entry name" value="Thioredoxin-like"/>
    <property type="match status" value="1"/>
</dbReference>
<evidence type="ECO:0000313" key="11">
    <source>
        <dbReference type="EMBL" id="MBC8360659.1"/>
    </source>
</evidence>
<dbReference type="Pfam" id="PF00085">
    <property type="entry name" value="Thioredoxin"/>
    <property type="match status" value="1"/>
</dbReference>
<keyword evidence="5 9" id="KW-0676">Redox-active center</keyword>
<evidence type="ECO:0000256" key="9">
    <source>
        <dbReference type="PIRSR" id="PIRSR000077-4"/>
    </source>
</evidence>